<evidence type="ECO:0000256" key="10">
    <source>
        <dbReference type="ARBA" id="ARBA00048721"/>
    </source>
</evidence>
<keyword evidence="9 11" id="KW-0520">NAD</keyword>
<evidence type="ECO:0000313" key="14">
    <source>
        <dbReference type="Proteomes" id="UP000078543"/>
    </source>
</evidence>
<keyword evidence="5 11" id="KW-0808">Transferase</keyword>
<dbReference type="SUPFAM" id="SSF52374">
    <property type="entry name" value="Nucleotidylyl transferase"/>
    <property type="match status" value="1"/>
</dbReference>
<evidence type="ECO:0000256" key="1">
    <source>
        <dbReference type="ARBA" id="ARBA00002324"/>
    </source>
</evidence>
<reference evidence="13 14" key="1">
    <citation type="submission" date="2016-04" db="EMBL/GenBank/DDBJ databases">
        <title>Draft genome sequence of freshwater magnetotactic bacteria Magnetospirillum marisnigri SP-1 and Magnetospirillum moscoviense BB-1.</title>
        <authorList>
            <person name="Koziaeva V."/>
            <person name="Dziuba M.V."/>
            <person name="Ivanov T.M."/>
            <person name="Kuznetsov B."/>
            <person name="Grouzdev D.S."/>
        </authorList>
    </citation>
    <scope>NUCLEOTIDE SEQUENCE [LARGE SCALE GENOMIC DNA]</scope>
    <source>
        <strain evidence="13 14">BB-1</strain>
    </source>
</reference>
<evidence type="ECO:0000256" key="4">
    <source>
        <dbReference type="ARBA" id="ARBA00022642"/>
    </source>
</evidence>
<comment type="catalytic activity">
    <reaction evidence="10 11">
        <text>nicotinate beta-D-ribonucleotide + ATP + H(+) = deamido-NAD(+) + diphosphate</text>
        <dbReference type="Rhea" id="RHEA:22860"/>
        <dbReference type="ChEBI" id="CHEBI:15378"/>
        <dbReference type="ChEBI" id="CHEBI:30616"/>
        <dbReference type="ChEBI" id="CHEBI:33019"/>
        <dbReference type="ChEBI" id="CHEBI:57502"/>
        <dbReference type="ChEBI" id="CHEBI:58437"/>
        <dbReference type="EC" id="2.7.7.18"/>
    </reaction>
</comment>
<comment type="similarity">
    <text evidence="3 11">Belongs to the NadD family.</text>
</comment>
<dbReference type="GO" id="GO:0009435">
    <property type="term" value="P:NAD+ biosynthetic process"/>
    <property type="evidence" value="ECO:0007669"/>
    <property type="project" value="UniProtKB-UniRule"/>
</dbReference>
<evidence type="ECO:0000256" key="2">
    <source>
        <dbReference type="ARBA" id="ARBA00005019"/>
    </source>
</evidence>
<dbReference type="EC" id="2.7.7.18" evidence="11"/>
<comment type="caution">
    <text evidence="13">The sequence shown here is derived from an EMBL/GenBank/DDBJ whole genome shotgun (WGS) entry which is preliminary data.</text>
</comment>
<evidence type="ECO:0000256" key="8">
    <source>
        <dbReference type="ARBA" id="ARBA00022840"/>
    </source>
</evidence>
<comment type="function">
    <text evidence="1 11">Catalyzes the reversible adenylation of nicotinate mononucleotide (NaMN) to nicotinic acid adenine dinucleotide (NaAD).</text>
</comment>
<dbReference type="GO" id="GO:0005524">
    <property type="term" value="F:ATP binding"/>
    <property type="evidence" value="ECO:0007669"/>
    <property type="project" value="UniProtKB-KW"/>
</dbReference>
<dbReference type="CDD" id="cd02165">
    <property type="entry name" value="NMNAT"/>
    <property type="match status" value="1"/>
</dbReference>
<comment type="pathway">
    <text evidence="2 11">Cofactor biosynthesis; NAD(+) biosynthesis; deamido-NAD(+) from nicotinate D-ribonucleotide: step 1/1.</text>
</comment>
<evidence type="ECO:0000256" key="6">
    <source>
        <dbReference type="ARBA" id="ARBA00022695"/>
    </source>
</evidence>
<keyword evidence="7 11" id="KW-0547">Nucleotide-binding</keyword>
<dbReference type="Proteomes" id="UP000078543">
    <property type="component" value="Unassembled WGS sequence"/>
</dbReference>
<evidence type="ECO:0000256" key="3">
    <source>
        <dbReference type="ARBA" id="ARBA00009014"/>
    </source>
</evidence>
<dbReference type="OrthoDB" id="5295945at2"/>
<organism evidence="13 14">
    <name type="scientific">Magnetospirillum moscoviense</name>
    <dbReference type="NCBI Taxonomy" id="1437059"/>
    <lineage>
        <taxon>Bacteria</taxon>
        <taxon>Pseudomonadati</taxon>
        <taxon>Pseudomonadota</taxon>
        <taxon>Alphaproteobacteria</taxon>
        <taxon>Rhodospirillales</taxon>
        <taxon>Rhodospirillaceae</taxon>
        <taxon>Magnetospirillum</taxon>
    </lineage>
</organism>
<dbReference type="Pfam" id="PF01467">
    <property type="entry name" value="CTP_transf_like"/>
    <property type="match status" value="1"/>
</dbReference>
<evidence type="ECO:0000256" key="5">
    <source>
        <dbReference type="ARBA" id="ARBA00022679"/>
    </source>
</evidence>
<keyword evidence="6 11" id="KW-0548">Nucleotidyltransferase</keyword>
<dbReference type="PANTHER" id="PTHR39321:SF3">
    <property type="entry name" value="PHOSPHOPANTETHEINE ADENYLYLTRANSFERASE"/>
    <property type="match status" value="1"/>
</dbReference>
<sequence length="204" mass="22875">MSRFAPNPWGDGRRARIGLLGGSFNPAHDGHRHVAELALKLLRLDQVWLLVSPQNPLKPAAGMALLADRLASARAVTGRHPRLIATDIERFLRTRVTVATLASLRTRFRQASFVWLMGADNLVQVSRWARWPKLFQAVPVAILARAPYSWNSSSAKAARRFGPHRLPDARSRGLVTKRPPAWVFLHTRLHPASATAIRNERTWP</sequence>
<dbReference type="PANTHER" id="PTHR39321">
    <property type="entry name" value="NICOTINATE-NUCLEOTIDE ADENYLYLTRANSFERASE-RELATED"/>
    <property type="match status" value="1"/>
</dbReference>
<evidence type="ECO:0000256" key="11">
    <source>
        <dbReference type="HAMAP-Rule" id="MF_00244"/>
    </source>
</evidence>
<evidence type="ECO:0000256" key="9">
    <source>
        <dbReference type="ARBA" id="ARBA00023027"/>
    </source>
</evidence>
<keyword evidence="8 11" id="KW-0067">ATP-binding</keyword>
<evidence type="ECO:0000256" key="7">
    <source>
        <dbReference type="ARBA" id="ARBA00022741"/>
    </source>
</evidence>
<name>A0A178MZ06_9PROT</name>
<dbReference type="EMBL" id="LWQU01000019">
    <property type="protein sequence ID" value="OAN65809.1"/>
    <property type="molecule type" value="Genomic_DNA"/>
</dbReference>
<dbReference type="HAMAP" id="MF_00244">
    <property type="entry name" value="NaMN_adenylyltr"/>
    <property type="match status" value="1"/>
</dbReference>
<evidence type="ECO:0000313" key="13">
    <source>
        <dbReference type="EMBL" id="OAN65809.1"/>
    </source>
</evidence>
<dbReference type="InterPro" id="IPR005248">
    <property type="entry name" value="NadD/NMNAT"/>
</dbReference>
<dbReference type="AlphaFoldDB" id="A0A178MZ06"/>
<dbReference type="RefSeq" id="WP_068496628.1">
    <property type="nucleotide sequence ID" value="NZ_LWQU01000019.1"/>
</dbReference>
<proteinExistence type="inferred from homology"/>
<dbReference type="InterPro" id="IPR004821">
    <property type="entry name" value="Cyt_trans-like"/>
</dbReference>
<dbReference type="Gene3D" id="3.40.50.620">
    <property type="entry name" value="HUPs"/>
    <property type="match status" value="1"/>
</dbReference>
<keyword evidence="14" id="KW-1185">Reference proteome</keyword>
<feature type="domain" description="Cytidyltransferase-like" evidence="12">
    <location>
        <begin position="19"/>
        <end position="199"/>
    </location>
</feature>
<gene>
    <name evidence="11" type="primary">nadD</name>
    <name evidence="13" type="ORF">A6A05_18710</name>
</gene>
<accession>A0A178MZ06</accession>
<dbReference type="GO" id="GO:0004515">
    <property type="term" value="F:nicotinate-nucleotide adenylyltransferase activity"/>
    <property type="evidence" value="ECO:0007669"/>
    <property type="project" value="UniProtKB-UniRule"/>
</dbReference>
<evidence type="ECO:0000259" key="12">
    <source>
        <dbReference type="Pfam" id="PF01467"/>
    </source>
</evidence>
<dbReference type="NCBIfam" id="NF000843">
    <property type="entry name" value="PRK00071.2-2"/>
    <property type="match status" value="1"/>
</dbReference>
<keyword evidence="4 11" id="KW-0662">Pyridine nucleotide biosynthesis</keyword>
<protein>
    <recommendedName>
        <fullName evidence="11">Probable nicotinate-nucleotide adenylyltransferase</fullName>
        <ecNumber evidence="11">2.7.7.18</ecNumber>
    </recommendedName>
    <alternativeName>
        <fullName evidence="11">Deamido-NAD(+) diphosphorylase</fullName>
    </alternativeName>
    <alternativeName>
        <fullName evidence="11">Deamido-NAD(+) pyrophosphorylase</fullName>
    </alternativeName>
    <alternativeName>
        <fullName evidence="11">Nicotinate mononucleotide adenylyltransferase</fullName>
        <shortName evidence="11">NaMN adenylyltransferase</shortName>
    </alternativeName>
</protein>
<dbReference type="InterPro" id="IPR014729">
    <property type="entry name" value="Rossmann-like_a/b/a_fold"/>
</dbReference>
<dbReference type="UniPathway" id="UPA00253">
    <property type="reaction ID" value="UER00332"/>
</dbReference>
<dbReference type="STRING" id="1437059.A6A05_18710"/>